<feature type="region of interest" description="Disordered" evidence="2">
    <location>
        <begin position="221"/>
        <end position="248"/>
    </location>
</feature>
<evidence type="ECO:0000313" key="3">
    <source>
        <dbReference type="EMBL" id="KAL3800888.1"/>
    </source>
</evidence>
<gene>
    <name evidence="3" type="ORF">ACHAW5_002039</name>
</gene>
<keyword evidence="4" id="KW-1185">Reference proteome</keyword>
<name>A0ABD3QKA6_9STRA</name>
<dbReference type="Pfam" id="PF04190">
    <property type="entry name" value="GET4"/>
    <property type="match status" value="2"/>
</dbReference>
<evidence type="ECO:0008006" key="5">
    <source>
        <dbReference type="Google" id="ProtNLM"/>
    </source>
</evidence>
<dbReference type="PANTHER" id="PTHR12875:SF0">
    <property type="entry name" value="GOLGI TO ER TRAFFIC PROTEIN 4 HOMOLOG"/>
    <property type="match status" value="1"/>
</dbReference>
<dbReference type="InterPro" id="IPR007317">
    <property type="entry name" value="GET4"/>
</dbReference>
<comment type="similarity">
    <text evidence="1">Belongs to the GET4 family.</text>
</comment>
<feature type="compositionally biased region" description="Acidic residues" evidence="2">
    <location>
        <begin position="229"/>
        <end position="245"/>
    </location>
</feature>
<evidence type="ECO:0000313" key="4">
    <source>
        <dbReference type="Proteomes" id="UP001530315"/>
    </source>
</evidence>
<evidence type="ECO:0000256" key="2">
    <source>
        <dbReference type="SAM" id="MobiDB-lite"/>
    </source>
</evidence>
<reference evidence="3 4" key="1">
    <citation type="submission" date="2024-10" db="EMBL/GenBank/DDBJ databases">
        <title>Updated reference genomes for cyclostephanoid diatoms.</title>
        <authorList>
            <person name="Roberts W.R."/>
            <person name="Alverson A.J."/>
        </authorList>
    </citation>
    <scope>NUCLEOTIDE SEQUENCE [LARGE SCALE GENOMIC DNA]</scope>
    <source>
        <strain evidence="3 4">AJA276-08</strain>
    </source>
</reference>
<evidence type="ECO:0000256" key="1">
    <source>
        <dbReference type="ARBA" id="ARBA00005351"/>
    </source>
</evidence>
<dbReference type="Proteomes" id="UP001530315">
    <property type="component" value="Unassembled WGS sequence"/>
</dbReference>
<dbReference type="InterPro" id="IPR011990">
    <property type="entry name" value="TPR-like_helical_dom_sf"/>
</dbReference>
<sequence length="460" mass="49565">MSAAAARRKKQLAKRAVAAAPTSDDDVVVHGSSPPPDGVVVVVDPVRLRLDALLRDPDLTDESVAYEALQLAQSSVRRCVKVGKYDDASRIAHETCVALLDVGGRVAVSSQLLSVLVGVLNETHAPCTPAWISRFVDLDGAYRRALDADANMGPDERGRLQRLHMRFLGKVLRWSNDLGTTRHGDVGVHQLLADHCWNMSLDEAVVGTEKERMERAAATAAAAAVVDRDNDDDDDDEDEEEEGDSLDIGLRNEAVTHYALAGNVDAILSRLKSLPGPTPEELTSGHVCPPAQRDALLTRSVLTLLAIENMRGAAELVRAYLTEIEYPIPGRSNDELRNGYLDKNDGIAPCHAMFCSMLIRICEKDVKTAPLFTWLIRNFGAELGTMHDSRAARAYTTKIGRVYFDIQPPPSMMSMMENMMSTMGGGGGGGVGRGPGGGMPGGMNPAMMMQAMQAMQGGGM</sequence>
<proteinExistence type="inferred from homology"/>
<comment type="caution">
    <text evidence="3">The sequence shown here is derived from an EMBL/GenBank/DDBJ whole genome shotgun (WGS) entry which is preliminary data.</text>
</comment>
<dbReference type="Gene3D" id="1.25.40.10">
    <property type="entry name" value="Tetratricopeptide repeat domain"/>
    <property type="match status" value="1"/>
</dbReference>
<dbReference type="EMBL" id="JALLAZ020000207">
    <property type="protein sequence ID" value="KAL3800888.1"/>
    <property type="molecule type" value="Genomic_DNA"/>
</dbReference>
<accession>A0ABD3QKA6</accession>
<dbReference type="AlphaFoldDB" id="A0ABD3QKA6"/>
<organism evidence="3 4">
    <name type="scientific">Stephanodiscus triporus</name>
    <dbReference type="NCBI Taxonomy" id="2934178"/>
    <lineage>
        <taxon>Eukaryota</taxon>
        <taxon>Sar</taxon>
        <taxon>Stramenopiles</taxon>
        <taxon>Ochrophyta</taxon>
        <taxon>Bacillariophyta</taxon>
        <taxon>Coscinodiscophyceae</taxon>
        <taxon>Thalassiosirophycidae</taxon>
        <taxon>Stephanodiscales</taxon>
        <taxon>Stephanodiscaceae</taxon>
        <taxon>Stephanodiscus</taxon>
    </lineage>
</organism>
<protein>
    <recommendedName>
        <fullName evidence="5">Nuclear pore complex protein Nup85</fullName>
    </recommendedName>
</protein>
<dbReference type="PANTHER" id="PTHR12875">
    <property type="entry name" value="GOLGI TO ER TRAFFIC PROTEIN 4 HOMOLOG"/>
    <property type="match status" value="1"/>
</dbReference>